<dbReference type="Pfam" id="PF02657">
    <property type="entry name" value="SufE"/>
    <property type="match status" value="1"/>
</dbReference>
<sequence>MTMQNMTINDIQDNLITEFSIHQDNNALEQHLVQLGNQLPLMSADYKHDYYRIKDWPFPLWLKAELQKDRVWFRADSEDPLTRALVSMLIKILGGHSPKEIADADLYFISETGLLRRLIPDHASKWLSILRRMKSFAVSYQLQLLQQESYQYQTS</sequence>
<dbReference type="RefSeq" id="WP_354658579.1">
    <property type="nucleotide sequence ID" value="NZ_JBEXAC010000001.1"/>
</dbReference>
<reference evidence="3 4" key="1">
    <citation type="submission" date="2024-06" db="EMBL/GenBank/DDBJ databases">
        <title>Chitinophaga defluvii sp. nov., isolated from municipal sewage.</title>
        <authorList>
            <person name="Zhang L."/>
        </authorList>
    </citation>
    <scope>NUCLEOTIDE SEQUENCE [LARGE SCALE GENOMIC DNA]</scope>
    <source>
        <strain evidence="3 4">H8</strain>
    </source>
</reference>
<evidence type="ECO:0000313" key="3">
    <source>
        <dbReference type="EMBL" id="MET6995932.1"/>
    </source>
</evidence>
<accession>A0ABV2SZZ3</accession>
<name>A0ABV2SZZ3_9BACT</name>
<keyword evidence="4" id="KW-1185">Reference proteome</keyword>
<dbReference type="PANTHER" id="PTHR43597:SF5">
    <property type="entry name" value="SUFE-LIKE PROTEIN 2, CHLOROPLASTIC"/>
    <property type="match status" value="1"/>
</dbReference>
<evidence type="ECO:0000313" key="4">
    <source>
        <dbReference type="Proteomes" id="UP001549749"/>
    </source>
</evidence>
<proteinExistence type="inferred from homology"/>
<dbReference type="Proteomes" id="UP001549749">
    <property type="component" value="Unassembled WGS sequence"/>
</dbReference>
<protein>
    <submittedName>
        <fullName evidence="3">SufE family protein</fullName>
    </submittedName>
</protein>
<dbReference type="PANTHER" id="PTHR43597">
    <property type="entry name" value="SULFUR ACCEPTOR PROTEIN CSDE"/>
    <property type="match status" value="1"/>
</dbReference>
<gene>
    <name evidence="3" type="ORF">ABR189_01070</name>
</gene>
<dbReference type="SUPFAM" id="SSF82649">
    <property type="entry name" value="SufE/NifU"/>
    <property type="match status" value="1"/>
</dbReference>
<dbReference type="InterPro" id="IPR003808">
    <property type="entry name" value="Fe-S_metab-assoc_dom"/>
</dbReference>
<evidence type="ECO:0000259" key="2">
    <source>
        <dbReference type="Pfam" id="PF02657"/>
    </source>
</evidence>
<feature type="domain" description="Fe-S metabolism associated" evidence="2">
    <location>
        <begin position="17"/>
        <end position="135"/>
    </location>
</feature>
<dbReference type="EMBL" id="JBEXAC010000001">
    <property type="protein sequence ID" value="MET6995932.1"/>
    <property type="molecule type" value="Genomic_DNA"/>
</dbReference>
<comment type="caution">
    <text evidence="3">The sequence shown here is derived from an EMBL/GenBank/DDBJ whole genome shotgun (WGS) entry which is preliminary data.</text>
</comment>
<organism evidence="3 4">
    <name type="scientific">Chitinophaga defluvii</name>
    <dbReference type="NCBI Taxonomy" id="3163343"/>
    <lineage>
        <taxon>Bacteria</taxon>
        <taxon>Pseudomonadati</taxon>
        <taxon>Bacteroidota</taxon>
        <taxon>Chitinophagia</taxon>
        <taxon>Chitinophagales</taxon>
        <taxon>Chitinophagaceae</taxon>
        <taxon>Chitinophaga</taxon>
    </lineage>
</organism>
<evidence type="ECO:0000256" key="1">
    <source>
        <dbReference type="ARBA" id="ARBA00010282"/>
    </source>
</evidence>
<comment type="similarity">
    <text evidence="1">Belongs to the SufE family.</text>
</comment>
<dbReference type="Gene3D" id="3.90.1010.10">
    <property type="match status" value="1"/>
</dbReference>